<comment type="caution">
    <text evidence="1">The sequence shown here is derived from an EMBL/GenBank/DDBJ whole genome shotgun (WGS) entry which is preliminary data.</text>
</comment>
<gene>
    <name evidence="1" type="ORF">SCALOS_LOCUS2195</name>
</gene>
<protein>
    <submittedName>
        <fullName evidence="1">9655_t:CDS:1</fullName>
    </submittedName>
</protein>
<proteinExistence type="predicted"/>
<reference evidence="1" key="1">
    <citation type="submission" date="2021-06" db="EMBL/GenBank/DDBJ databases">
        <authorList>
            <person name="Kallberg Y."/>
            <person name="Tangrot J."/>
            <person name="Rosling A."/>
        </authorList>
    </citation>
    <scope>NUCLEOTIDE SEQUENCE</scope>
    <source>
        <strain evidence="1">AU212A</strain>
    </source>
</reference>
<name>A0ACA9KIH5_9GLOM</name>
<organism evidence="1 2">
    <name type="scientific">Scutellospora calospora</name>
    <dbReference type="NCBI Taxonomy" id="85575"/>
    <lineage>
        <taxon>Eukaryota</taxon>
        <taxon>Fungi</taxon>
        <taxon>Fungi incertae sedis</taxon>
        <taxon>Mucoromycota</taxon>
        <taxon>Glomeromycotina</taxon>
        <taxon>Glomeromycetes</taxon>
        <taxon>Diversisporales</taxon>
        <taxon>Gigasporaceae</taxon>
        <taxon>Scutellospora</taxon>
    </lineage>
</organism>
<accession>A0ACA9KIH5</accession>
<dbReference type="Proteomes" id="UP000789860">
    <property type="component" value="Unassembled WGS sequence"/>
</dbReference>
<evidence type="ECO:0000313" key="2">
    <source>
        <dbReference type="Proteomes" id="UP000789860"/>
    </source>
</evidence>
<evidence type="ECO:0000313" key="1">
    <source>
        <dbReference type="EMBL" id="CAG8475266.1"/>
    </source>
</evidence>
<sequence length="143" mass="16474">MGNLLSKETPVGDAVAMQKKSSNEFTITPQGNQETSRTRKKPYFNLENQQLNELPSSVDEQDKLEPMQIEEYHRNELTNEGGSSNDDIFDTNMLQDVQMRDRSIERGIKFAASQISTVERERYVRAKQKRVKGDLENDGFRVM</sequence>
<keyword evidence="2" id="KW-1185">Reference proteome</keyword>
<dbReference type="EMBL" id="CAJVPM010001861">
    <property type="protein sequence ID" value="CAG8475266.1"/>
    <property type="molecule type" value="Genomic_DNA"/>
</dbReference>